<dbReference type="InterPro" id="IPR003593">
    <property type="entry name" value="AAA+_ATPase"/>
</dbReference>
<gene>
    <name evidence="2" type="ORF">I8751_04100</name>
</gene>
<dbReference type="SUPFAM" id="SSF52540">
    <property type="entry name" value="P-loop containing nucleoside triphosphate hydrolases"/>
    <property type="match status" value="1"/>
</dbReference>
<dbReference type="PANTHER" id="PTHR42935:SF1">
    <property type="entry name" value="SLR0930 PROTEIN"/>
    <property type="match status" value="1"/>
</dbReference>
<dbReference type="Pfam" id="PF05673">
    <property type="entry name" value="DUF815"/>
    <property type="match status" value="1"/>
</dbReference>
<proteinExistence type="predicted"/>
<keyword evidence="3" id="KW-1185">Reference proteome</keyword>
<dbReference type="RefSeq" id="WP_214437875.1">
    <property type="nucleotide sequence ID" value="NZ_JAECZB010000005.1"/>
</dbReference>
<protein>
    <submittedName>
        <fullName evidence="2">ATP-binding protein</fullName>
    </submittedName>
</protein>
<dbReference type="Gene3D" id="3.40.50.300">
    <property type="entry name" value="P-loop containing nucleotide triphosphate hydrolases"/>
    <property type="match status" value="1"/>
</dbReference>
<dbReference type="EMBL" id="JAECZB010000005">
    <property type="protein sequence ID" value="MBH8551570.1"/>
    <property type="molecule type" value="Genomic_DNA"/>
</dbReference>
<keyword evidence="2" id="KW-0067">ATP-binding</keyword>
<feature type="domain" description="AAA+ ATPase" evidence="1">
    <location>
        <begin position="247"/>
        <end position="365"/>
    </location>
</feature>
<evidence type="ECO:0000313" key="3">
    <source>
        <dbReference type="Proteomes" id="UP000599391"/>
    </source>
</evidence>
<dbReference type="GO" id="GO:0005524">
    <property type="term" value="F:ATP binding"/>
    <property type="evidence" value="ECO:0007669"/>
    <property type="project" value="UniProtKB-KW"/>
</dbReference>
<reference evidence="2 3" key="1">
    <citation type="journal article" date="2021" name="Int. J. Syst. Evol. Microbiol.">
        <title>Amazonocrinis nigriterrae gen. nov., sp. nov., Atlanticothrix silvestris gen. nov., sp. nov. and Dendronalium phyllosphericum gen. nov., sp. nov., nostocacean cyanobacteria from Brazilian environments.</title>
        <authorList>
            <person name="Alvarenga D.O."/>
            <person name="Andreote A.P.D."/>
            <person name="Branco L.H.Z."/>
            <person name="Delbaje E."/>
            <person name="Cruz R.B."/>
            <person name="Varani A.M."/>
            <person name="Fiore M.F."/>
        </authorList>
    </citation>
    <scope>NUCLEOTIDE SEQUENCE [LARGE SCALE GENOMIC DNA]</scope>
    <source>
        <strain evidence="2 3">CENA357</strain>
    </source>
</reference>
<evidence type="ECO:0000313" key="2">
    <source>
        <dbReference type="EMBL" id="MBH8551570.1"/>
    </source>
</evidence>
<dbReference type="InterPro" id="IPR027417">
    <property type="entry name" value="P-loop_NTPase"/>
</dbReference>
<organism evidence="2 3">
    <name type="scientific">Atlanticothrix silvestris CENA357</name>
    <dbReference type="NCBI Taxonomy" id="1725252"/>
    <lineage>
        <taxon>Bacteria</taxon>
        <taxon>Bacillati</taxon>
        <taxon>Cyanobacteriota</taxon>
        <taxon>Cyanophyceae</taxon>
        <taxon>Nostocales</taxon>
        <taxon>Nodulariaceae</taxon>
        <taxon>Atlanticothrix</taxon>
        <taxon>Atlanticothrix silvestris</taxon>
    </lineage>
</organism>
<dbReference type="PANTHER" id="PTHR42935">
    <property type="entry name" value="SLR0930 PROTEIN"/>
    <property type="match status" value="1"/>
</dbReference>
<dbReference type="Proteomes" id="UP000599391">
    <property type="component" value="Unassembled WGS sequence"/>
</dbReference>
<dbReference type="CDD" id="cd00009">
    <property type="entry name" value="AAA"/>
    <property type="match status" value="1"/>
</dbReference>
<name>A0A8J7KWP7_9CYAN</name>
<sequence>MDNQTMPTASTSYYAQVQFLQRQAASLLLYQSVLQSEVGIAFIDLLQAIRYTDADAKGCLQAYGNYFHALAAKNQNWEDYLITQILISENPFSRLAQQREFEDLPRALIAAVQHDLQVLQSLYECSSAVLSEWVQTVAHLPVSPVVWYQEQGGTGIGTGLMKQHPEMTNIASWQHSENWADAVEELAVYYRQFGTGLFAEYRALRWQAGQFIGIRYPDPVKLNALVGYESQRDALLKNTEFLLSGEAALHVLLYGSRGSGKSSLVKALLNEYDNCNLRLLEVAKSDLQDLPKIVEHLRGVPQKFIIFVDDLSFEEDDDAFKALKVVLEGNLTARPQNVVVYATSNRRHLIREFFADRPTPKDNTEIHAWDTMQEKLSFSDRFGLTLTFEAADQKTYLQIVRHLAAQTGINLSQEDLEYQALQWATRHNGRSGRTARQFIDFLKAELAFFAKNKNTSAT</sequence>
<accession>A0A8J7KWP7</accession>
<comment type="caution">
    <text evidence="2">The sequence shown here is derived from an EMBL/GenBank/DDBJ whole genome shotgun (WGS) entry which is preliminary data.</text>
</comment>
<keyword evidence="2" id="KW-0547">Nucleotide-binding</keyword>
<dbReference type="SMART" id="SM00382">
    <property type="entry name" value="AAA"/>
    <property type="match status" value="1"/>
</dbReference>
<dbReference type="InterPro" id="IPR008533">
    <property type="entry name" value="DUF815"/>
</dbReference>
<evidence type="ECO:0000259" key="1">
    <source>
        <dbReference type="SMART" id="SM00382"/>
    </source>
</evidence>
<dbReference type="AlphaFoldDB" id="A0A8J7KWP7"/>